<feature type="region of interest" description="Disordered" evidence="1">
    <location>
        <begin position="729"/>
        <end position="766"/>
    </location>
</feature>
<feature type="compositionally biased region" description="Pro residues" evidence="1">
    <location>
        <begin position="76"/>
        <end position="89"/>
    </location>
</feature>
<sequence>MIEALPQHEPTPIPQREPTPIPQREPTPIPQREPTPIVEDPAPIIVSSSRSGRAHKRPKKLVDFLPTKPNEVPLHLRPPPARQDPPRAPSPAASSPPSDPLPENIPDPIQTQPNTFGLYRIYAVRPSNDPDGDMSLDDLADSPNFSISSPPPADPLASFGIPTINELPEKSAGGFRFAPFLNMSIFLLMSWFYNGSGVKSVAQLDQLVNEVLLKEDFKLGDLTGFSATRETKRMDDSVNNKDGSFPGFDGWKEAQVNIPLPAADSKKKGNEATAPTFPISGLWHRNLVDVIRAAWQEDAALAFHTRPYQYYFKPTPESPPQRVYGEAYTSDAFLEMDAEVRGIPREPDCNLEHIAVPIMLWSDSTHLASFGTASMWPVYLQFASQSKYTRAKPTAFASHHVAYLPALPDTFQEFYREKLNKPPSADTKTHCKRELMHAIWVLLLSDKEFMHAYKHGIVVECADGILRRLFPRLLTYSADYPEKVLLASIKYLGRCPCPRCLVEKKQIPEMGTIRDMKRRERLARVDTAHLQHDVNRAREYMFQNGVPATGASVEGKLGATSRVPTRNAFSLLLLALGINFYLLFVVDLLHEFELGVAKAVITHLIRIMYALAGDTITIFNERFRSVPTFGRDTIRKFHNNVSDLKKLAARDYEDILQCAMPVFEGLFPSPFDGYIQDLLFDLAEWHAYAKLRMHTDSTIASFRTATASLGQQMRKFSNKTCAAFFTKETPREEAARHRRAAAKLAKSTGSTSGNPPPAPRPRTSGAKRRKFNLFTYKYHSLADYIWHIIHFGTTDSYSTQIGELEHRRVKRFYVRSNKNKYARQCARHERRERMLSKRKIRNAKGKAKAQEKTTSLSVASAKATPSLAFSDSDKLAFTSPKAHHHISESNRFKQDIPSWLGANAEDPALKDFLPRLKGHLLSRLLQRPYTGDEDEFTADQLRQVCFKNNRLYRHKVIRVNYTTYDVRRAQDSLNPRTHADFMVLGHDEGLDAYPYWFGRIVGVFHAEVLHTGDQSTSAEPQRMEFLWVRWFLRDTTHKSGSKAKRLCRIAFDDDEDYAFGFLDPKEIIRAVHLIPAFAHGRSGDALGPSLIRHPREKDEDWNFYYVSRWVDRDMFMRFRGGGVGHRYARAFEHQLGEMAEMDELVVEDEDDTPIPEANAAGPGSDSEGQTDSEGDDPEGGEEDEEESDGDEGYDSNEGDQGLGAEDGDEHDDPDEDAQYAGM</sequence>
<evidence type="ECO:0000313" key="3">
    <source>
        <dbReference type="Proteomes" id="UP000076532"/>
    </source>
</evidence>
<evidence type="ECO:0000313" key="2">
    <source>
        <dbReference type="EMBL" id="KZP17626.1"/>
    </source>
</evidence>
<keyword evidence="3" id="KW-1185">Reference proteome</keyword>
<gene>
    <name evidence="2" type="ORF">FIBSPDRAFT_830168</name>
</gene>
<feature type="compositionally biased region" description="Acidic residues" evidence="1">
    <location>
        <begin position="1205"/>
        <end position="1222"/>
    </location>
</feature>
<dbReference type="Proteomes" id="UP000076532">
    <property type="component" value="Unassembled WGS sequence"/>
</dbReference>
<feature type="region of interest" description="Disordered" evidence="1">
    <location>
        <begin position="130"/>
        <end position="152"/>
    </location>
</feature>
<dbReference type="STRING" id="436010.A0A166GA62"/>
<feature type="compositionally biased region" description="Pro residues" evidence="1">
    <location>
        <begin position="9"/>
        <end position="33"/>
    </location>
</feature>
<proteinExistence type="predicted"/>
<dbReference type="AlphaFoldDB" id="A0A166GA62"/>
<feature type="compositionally biased region" description="Acidic residues" evidence="1">
    <location>
        <begin position="130"/>
        <end position="140"/>
    </location>
</feature>
<dbReference type="InterPro" id="IPR041078">
    <property type="entry name" value="Plavaka"/>
</dbReference>
<name>A0A166GA62_9AGAM</name>
<dbReference type="Pfam" id="PF18759">
    <property type="entry name" value="Plavaka"/>
    <property type="match status" value="1"/>
</dbReference>
<organism evidence="2 3">
    <name type="scientific">Athelia psychrophila</name>
    <dbReference type="NCBI Taxonomy" id="1759441"/>
    <lineage>
        <taxon>Eukaryota</taxon>
        <taxon>Fungi</taxon>
        <taxon>Dikarya</taxon>
        <taxon>Basidiomycota</taxon>
        <taxon>Agaricomycotina</taxon>
        <taxon>Agaricomycetes</taxon>
        <taxon>Agaricomycetidae</taxon>
        <taxon>Atheliales</taxon>
        <taxon>Atheliaceae</taxon>
        <taxon>Athelia</taxon>
    </lineage>
</organism>
<dbReference type="EMBL" id="KV417580">
    <property type="protein sequence ID" value="KZP17626.1"/>
    <property type="molecule type" value="Genomic_DNA"/>
</dbReference>
<reference evidence="2 3" key="1">
    <citation type="journal article" date="2016" name="Mol. Biol. Evol.">
        <title>Comparative Genomics of Early-Diverging Mushroom-Forming Fungi Provides Insights into the Origins of Lignocellulose Decay Capabilities.</title>
        <authorList>
            <person name="Nagy L.G."/>
            <person name="Riley R."/>
            <person name="Tritt A."/>
            <person name="Adam C."/>
            <person name="Daum C."/>
            <person name="Floudas D."/>
            <person name="Sun H."/>
            <person name="Yadav J.S."/>
            <person name="Pangilinan J."/>
            <person name="Larsson K.H."/>
            <person name="Matsuura K."/>
            <person name="Barry K."/>
            <person name="Labutti K."/>
            <person name="Kuo R."/>
            <person name="Ohm R.A."/>
            <person name="Bhattacharya S.S."/>
            <person name="Shirouzu T."/>
            <person name="Yoshinaga Y."/>
            <person name="Martin F.M."/>
            <person name="Grigoriev I.V."/>
            <person name="Hibbett D.S."/>
        </authorList>
    </citation>
    <scope>NUCLEOTIDE SEQUENCE [LARGE SCALE GENOMIC DNA]</scope>
    <source>
        <strain evidence="2 3">CBS 109695</strain>
    </source>
</reference>
<evidence type="ECO:0000256" key="1">
    <source>
        <dbReference type="SAM" id="MobiDB-lite"/>
    </source>
</evidence>
<feature type="compositionally biased region" description="Acidic residues" evidence="1">
    <location>
        <begin position="1168"/>
        <end position="1197"/>
    </location>
</feature>
<protein>
    <submittedName>
        <fullName evidence="2">Uncharacterized protein</fullName>
    </submittedName>
</protein>
<feature type="region of interest" description="Disordered" evidence="1">
    <location>
        <begin position="1148"/>
        <end position="1222"/>
    </location>
</feature>
<dbReference type="OrthoDB" id="2687259at2759"/>
<accession>A0A166GA62</accession>
<feature type="region of interest" description="Disordered" evidence="1">
    <location>
        <begin position="1"/>
        <end position="112"/>
    </location>
</feature>